<dbReference type="PANTHER" id="PTHR21028">
    <property type="entry name" value="SI:CH211-156B7.4"/>
    <property type="match status" value="1"/>
</dbReference>
<evidence type="ECO:0000313" key="3">
    <source>
        <dbReference type="Proteomes" id="UP001597120"/>
    </source>
</evidence>
<proteinExistence type="predicted"/>
<dbReference type="PANTHER" id="PTHR21028:SF2">
    <property type="entry name" value="CYTH DOMAIN-CONTAINING PROTEIN"/>
    <property type="match status" value="1"/>
</dbReference>
<dbReference type="InterPro" id="IPR033469">
    <property type="entry name" value="CYTH-like_dom_sf"/>
</dbReference>
<protein>
    <submittedName>
        <fullName evidence="2">CYTH domain-containing protein</fullName>
    </submittedName>
</protein>
<dbReference type="RefSeq" id="WP_379287509.1">
    <property type="nucleotide sequence ID" value="NZ_JBHTIU010000028.1"/>
</dbReference>
<dbReference type="Pfam" id="PF01928">
    <property type="entry name" value="CYTH"/>
    <property type="match status" value="1"/>
</dbReference>
<name>A0ABW3DAG9_9BACL</name>
<accession>A0ABW3DAG9</accession>
<sequence length="180" mass="21222">MKVQLCRDTKYFCENFTQIREILNQFQAQFITRKQQEDHIFKIYDPQTQSNSKRIKIRIENEESTLVYVYSRSNQESNIEFEYYQVKDAQILPIFTSLYGQAITIKKAREVWSKDHVVFHLDTVEGVGNIFEIELLRSDTTPITVDLEGYKQLFEGYLLEKIEGSNEDLVNGKEFVDGKL</sequence>
<dbReference type="InterPro" id="IPR008173">
    <property type="entry name" value="Adenylyl_cyclase_CyaB"/>
</dbReference>
<dbReference type="Proteomes" id="UP001597120">
    <property type="component" value="Unassembled WGS sequence"/>
</dbReference>
<evidence type="ECO:0000313" key="2">
    <source>
        <dbReference type="EMBL" id="MFD0869239.1"/>
    </source>
</evidence>
<evidence type="ECO:0000259" key="1">
    <source>
        <dbReference type="Pfam" id="PF01928"/>
    </source>
</evidence>
<keyword evidence="3" id="KW-1185">Reference proteome</keyword>
<dbReference type="SUPFAM" id="SSF55154">
    <property type="entry name" value="CYTH-like phosphatases"/>
    <property type="match status" value="1"/>
</dbReference>
<dbReference type="EMBL" id="JBHTIU010000028">
    <property type="protein sequence ID" value="MFD0869239.1"/>
    <property type="molecule type" value="Genomic_DNA"/>
</dbReference>
<dbReference type="Gene3D" id="2.40.320.10">
    <property type="entry name" value="Hypothetical Protein Pfu-838710-001"/>
    <property type="match status" value="1"/>
</dbReference>
<feature type="domain" description="CYTH" evidence="1">
    <location>
        <begin position="16"/>
        <end position="140"/>
    </location>
</feature>
<gene>
    <name evidence="2" type="ORF">ACFQ03_08745</name>
</gene>
<organism evidence="2 3">
    <name type="scientific">Paenibacillus residui</name>
    <dbReference type="NCBI Taxonomy" id="629724"/>
    <lineage>
        <taxon>Bacteria</taxon>
        <taxon>Bacillati</taxon>
        <taxon>Bacillota</taxon>
        <taxon>Bacilli</taxon>
        <taxon>Bacillales</taxon>
        <taxon>Paenibacillaceae</taxon>
        <taxon>Paenibacillus</taxon>
    </lineage>
</organism>
<comment type="caution">
    <text evidence="2">The sequence shown here is derived from an EMBL/GenBank/DDBJ whole genome shotgun (WGS) entry which is preliminary data.</text>
</comment>
<dbReference type="InterPro" id="IPR023577">
    <property type="entry name" value="CYTH_domain"/>
</dbReference>
<reference evidence="3" key="1">
    <citation type="journal article" date="2019" name="Int. J. Syst. Evol. Microbiol.">
        <title>The Global Catalogue of Microorganisms (GCM) 10K type strain sequencing project: providing services to taxonomists for standard genome sequencing and annotation.</title>
        <authorList>
            <consortium name="The Broad Institute Genomics Platform"/>
            <consortium name="The Broad Institute Genome Sequencing Center for Infectious Disease"/>
            <person name="Wu L."/>
            <person name="Ma J."/>
        </authorList>
    </citation>
    <scope>NUCLEOTIDE SEQUENCE [LARGE SCALE GENOMIC DNA]</scope>
    <source>
        <strain evidence="3">CCUG 57263</strain>
    </source>
</reference>